<evidence type="ECO:0000313" key="4">
    <source>
        <dbReference type="Proteomes" id="UP001142610"/>
    </source>
</evidence>
<organism evidence="3 4">
    <name type="scientific">Parvularcula maris</name>
    <dbReference type="NCBI Taxonomy" id="2965077"/>
    <lineage>
        <taxon>Bacteria</taxon>
        <taxon>Pseudomonadati</taxon>
        <taxon>Pseudomonadota</taxon>
        <taxon>Alphaproteobacteria</taxon>
        <taxon>Parvularculales</taxon>
        <taxon>Parvularculaceae</taxon>
        <taxon>Parvularcula</taxon>
    </lineage>
</organism>
<protein>
    <submittedName>
        <fullName evidence="3">Alpha/beta hydrolase</fullName>
    </submittedName>
</protein>
<proteinExistence type="predicted"/>
<comment type="caution">
    <text evidence="3">The sequence shown here is derived from an EMBL/GenBank/DDBJ whole genome shotgun (WGS) entry which is preliminary data.</text>
</comment>
<dbReference type="Pfam" id="PF07859">
    <property type="entry name" value="Abhydrolase_3"/>
    <property type="match status" value="1"/>
</dbReference>
<dbReference type="EMBL" id="JANIBC010000001">
    <property type="protein sequence ID" value="MCQ8183862.1"/>
    <property type="molecule type" value="Genomic_DNA"/>
</dbReference>
<name>A0A9X2L817_9PROT</name>
<keyword evidence="1 3" id="KW-0378">Hydrolase</keyword>
<sequence length="265" mass="28977">MLRKLIGRHIDDYFRRTYEEVAPPDRTEIFGEAAGQSLQVLIYEPPSGSKEVARLSLHHGGAWHHGNPWQLSAIARDLSARGVEVYLPEYRTASRDGTSVLDAVGDAELLYRWLTARAGETPLFLGGASAGAALAVRALGHGPHVAGLVLINPALNLGAARLRLAYHLLEQPPSLSLEAFASIDPAESCRQGLPPMLLMHGTRDVLVPFGHIEDFADKVRSAGKSCELVRFAGYGHGFANEALFPRAHRKVVQTIERFVHKQVSR</sequence>
<dbReference type="Gene3D" id="3.40.50.1820">
    <property type="entry name" value="alpha/beta hydrolase"/>
    <property type="match status" value="1"/>
</dbReference>
<dbReference type="SUPFAM" id="SSF53474">
    <property type="entry name" value="alpha/beta-Hydrolases"/>
    <property type="match status" value="1"/>
</dbReference>
<feature type="domain" description="Alpha/beta hydrolase fold-3" evidence="2">
    <location>
        <begin position="59"/>
        <end position="239"/>
    </location>
</feature>
<dbReference type="GO" id="GO:0016787">
    <property type="term" value="F:hydrolase activity"/>
    <property type="evidence" value="ECO:0007669"/>
    <property type="project" value="UniProtKB-KW"/>
</dbReference>
<dbReference type="RefSeq" id="WP_256617666.1">
    <property type="nucleotide sequence ID" value="NZ_JANIBC010000001.1"/>
</dbReference>
<dbReference type="InterPro" id="IPR050300">
    <property type="entry name" value="GDXG_lipolytic_enzyme"/>
</dbReference>
<dbReference type="InterPro" id="IPR013094">
    <property type="entry name" value="AB_hydrolase_3"/>
</dbReference>
<dbReference type="AlphaFoldDB" id="A0A9X2L817"/>
<keyword evidence="4" id="KW-1185">Reference proteome</keyword>
<reference evidence="3" key="1">
    <citation type="submission" date="2022-07" db="EMBL/GenBank/DDBJ databases">
        <title>Parvularcula maris sp. nov., an algicidal bacterium isolated from seawater.</title>
        <authorList>
            <person name="Li F."/>
        </authorList>
    </citation>
    <scope>NUCLEOTIDE SEQUENCE</scope>
    <source>
        <strain evidence="3">BGMRC 0090</strain>
    </source>
</reference>
<dbReference type="Proteomes" id="UP001142610">
    <property type="component" value="Unassembled WGS sequence"/>
</dbReference>
<dbReference type="PANTHER" id="PTHR48081">
    <property type="entry name" value="AB HYDROLASE SUPERFAMILY PROTEIN C4A8.06C"/>
    <property type="match status" value="1"/>
</dbReference>
<evidence type="ECO:0000259" key="2">
    <source>
        <dbReference type="Pfam" id="PF07859"/>
    </source>
</evidence>
<dbReference type="InterPro" id="IPR029058">
    <property type="entry name" value="AB_hydrolase_fold"/>
</dbReference>
<accession>A0A9X2L817</accession>
<evidence type="ECO:0000256" key="1">
    <source>
        <dbReference type="ARBA" id="ARBA00022801"/>
    </source>
</evidence>
<evidence type="ECO:0000313" key="3">
    <source>
        <dbReference type="EMBL" id="MCQ8183862.1"/>
    </source>
</evidence>
<gene>
    <name evidence="3" type="ORF">NOG11_00525</name>
</gene>